<accession>A0A8X6F7A6</accession>
<keyword evidence="2" id="KW-1185">Reference proteome</keyword>
<comment type="caution">
    <text evidence="1">The sequence shown here is derived from an EMBL/GenBank/DDBJ whole genome shotgun (WGS) entry which is preliminary data.</text>
</comment>
<dbReference type="EMBL" id="BMAO01011119">
    <property type="protein sequence ID" value="GFQ71474.1"/>
    <property type="molecule type" value="Genomic_DNA"/>
</dbReference>
<proteinExistence type="predicted"/>
<evidence type="ECO:0000313" key="1">
    <source>
        <dbReference type="EMBL" id="GFQ71474.1"/>
    </source>
</evidence>
<dbReference type="AlphaFoldDB" id="A0A8X6F7A6"/>
<sequence length="140" mass="16279">MESGDYVHRVVNGFLPELIQHLFKLFARSDCNYSKTYYQYTKASAHIRDMYSEPIFLIAVDDKVSENMDEQYDLRIYVPPYTKYPSPTLQKWPLLTSDDSTTPTISCQETKDCDAHHICLDQTCLPQLLRGEECDPLTEE</sequence>
<evidence type="ECO:0000313" key="2">
    <source>
        <dbReference type="Proteomes" id="UP000887116"/>
    </source>
</evidence>
<dbReference type="OrthoDB" id="6408731at2759"/>
<gene>
    <name evidence="1" type="primary">AVEN_261800_1</name>
    <name evidence="1" type="ORF">TNCT_395951</name>
</gene>
<name>A0A8X6F7A6_TRICU</name>
<organism evidence="1 2">
    <name type="scientific">Trichonephila clavata</name>
    <name type="common">Joro spider</name>
    <name type="synonym">Nephila clavata</name>
    <dbReference type="NCBI Taxonomy" id="2740835"/>
    <lineage>
        <taxon>Eukaryota</taxon>
        <taxon>Metazoa</taxon>
        <taxon>Ecdysozoa</taxon>
        <taxon>Arthropoda</taxon>
        <taxon>Chelicerata</taxon>
        <taxon>Arachnida</taxon>
        <taxon>Araneae</taxon>
        <taxon>Araneomorphae</taxon>
        <taxon>Entelegynae</taxon>
        <taxon>Araneoidea</taxon>
        <taxon>Nephilidae</taxon>
        <taxon>Trichonephila</taxon>
    </lineage>
</organism>
<protein>
    <submittedName>
        <fullName evidence="1">FCP1 homology domain-containing protein</fullName>
    </submittedName>
</protein>
<reference evidence="1" key="1">
    <citation type="submission" date="2020-07" db="EMBL/GenBank/DDBJ databases">
        <title>Multicomponent nature underlies the extraordinary mechanical properties of spider dragline silk.</title>
        <authorList>
            <person name="Kono N."/>
            <person name="Nakamura H."/>
            <person name="Mori M."/>
            <person name="Yoshida Y."/>
            <person name="Ohtoshi R."/>
            <person name="Malay A.D."/>
            <person name="Moran D.A.P."/>
            <person name="Tomita M."/>
            <person name="Numata K."/>
            <person name="Arakawa K."/>
        </authorList>
    </citation>
    <scope>NUCLEOTIDE SEQUENCE</scope>
</reference>
<dbReference type="Proteomes" id="UP000887116">
    <property type="component" value="Unassembled WGS sequence"/>
</dbReference>